<organism evidence="2 3">
    <name type="scientific">Neurospora tetraspora</name>
    <dbReference type="NCBI Taxonomy" id="94610"/>
    <lineage>
        <taxon>Eukaryota</taxon>
        <taxon>Fungi</taxon>
        <taxon>Dikarya</taxon>
        <taxon>Ascomycota</taxon>
        <taxon>Pezizomycotina</taxon>
        <taxon>Sordariomycetes</taxon>
        <taxon>Sordariomycetidae</taxon>
        <taxon>Sordariales</taxon>
        <taxon>Sordariaceae</taxon>
        <taxon>Neurospora</taxon>
    </lineage>
</organism>
<feature type="region of interest" description="Disordered" evidence="1">
    <location>
        <begin position="1"/>
        <end position="112"/>
    </location>
</feature>
<dbReference type="Proteomes" id="UP001278500">
    <property type="component" value="Unassembled WGS sequence"/>
</dbReference>
<sequence>MSAKKTGTKHREVANKVTKTTTTKNTTTKHRELSDKVTKTITTKSTTTKHREVSKNVTKPIKKSWEDMPSPERTRRIHAMVDNLREPESEEEDEESTPTERSKVDVGKCPASGSRVQQIYRAAVLNSVESGKRQALTVEKIKAASSLLTPAPTPPKPTSSASRSRNISKDPTIDDHALRDKRKRSRSNKKYTKAHTSTRRREPPIHAPTMSSSTFTSLRGLATRLFAGARSSPSSLLLTKPATAALPAIQHQQQTASYATKGKGGPPAGMFSGQKAGAKKSKGPKQVDPRIINILRHFAVLSPKRIPPPLRFGRNRYLRHWAIHRAWLLWRRQQREQRERILMQQHQSMSNACEELRNTEGPGTRETGYLYRVAMLKTGVYGLKSIPIEYASRALVETPGRQAWNHEWKR</sequence>
<gene>
    <name evidence="2" type="ORF">B0H65DRAFT_581740</name>
</gene>
<dbReference type="Gene3D" id="6.10.250.3440">
    <property type="match status" value="1"/>
</dbReference>
<keyword evidence="3" id="KW-1185">Reference proteome</keyword>
<dbReference type="InterPro" id="IPR042831">
    <property type="entry name" value="Ribosomal_mL40_fung"/>
</dbReference>
<reference evidence="2" key="2">
    <citation type="submission" date="2023-06" db="EMBL/GenBank/DDBJ databases">
        <authorList>
            <consortium name="Lawrence Berkeley National Laboratory"/>
            <person name="Haridas S."/>
            <person name="Hensen N."/>
            <person name="Bonometti L."/>
            <person name="Westerberg I."/>
            <person name="Brannstrom I.O."/>
            <person name="Guillou S."/>
            <person name="Cros-Aarteil S."/>
            <person name="Calhoun S."/>
            <person name="Kuo A."/>
            <person name="Mondo S."/>
            <person name="Pangilinan J."/>
            <person name="Riley R."/>
            <person name="Labutti K."/>
            <person name="Andreopoulos B."/>
            <person name="Lipzen A."/>
            <person name="Chen C."/>
            <person name="Yanf M."/>
            <person name="Daum C."/>
            <person name="Ng V."/>
            <person name="Clum A."/>
            <person name="Steindorff A."/>
            <person name="Ohm R."/>
            <person name="Martin F."/>
            <person name="Silar P."/>
            <person name="Natvig D."/>
            <person name="Lalanne C."/>
            <person name="Gautier V."/>
            <person name="Ament-Velasquez S.L."/>
            <person name="Kruys A."/>
            <person name="Hutchinson M.I."/>
            <person name="Powell A.J."/>
            <person name="Barry K."/>
            <person name="Miller A.N."/>
            <person name="Grigoriev I.V."/>
            <person name="Debuchy R."/>
            <person name="Gladieux P."/>
            <person name="Thoren M.H."/>
            <person name="Johannesson H."/>
        </authorList>
    </citation>
    <scope>NUCLEOTIDE SEQUENCE</scope>
    <source>
        <strain evidence="2">CBS 560.94</strain>
    </source>
</reference>
<feature type="region of interest" description="Disordered" evidence="1">
    <location>
        <begin position="258"/>
        <end position="285"/>
    </location>
</feature>
<feature type="compositionally biased region" description="Basic and acidic residues" evidence="1">
    <location>
        <begin position="167"/>
        <end position="178"/>
    </location>
</feature>
<dbReference type="GeneID" id="87867981"/>
<feature type="compositionally biased region" description="Basic and acidic residues" evidence="1">
    <location>
        <begin position="63"/>
        <end position="74"/>
    </location>
</feature>
<evidence type="ECO:0000313" key="3">
    <source>
        <dbReference type="Proteomes" id="UP001278500"/>
    </source>
</evidence>
<reference evidence="2" key="1">
    <citation type="journal article" date="2023" name="Mol. Phylogenet. Evol.">
        <title>Genome-scale phylogeny and comparative genomics of the fungal order Sordariales.</title>
        <authorList>
            <person name="Hensen N."/>
            <person name="Bonometti L."/>
            <person name="Westerberg I."/>
            <person name="Brannstrom I.O."/>
            <person name="Guillou S."/>
            <person name="Cros-Aarteil S."/>
            <person name="Calhoun S."/>
            <person name="Haridas S."/>
            <person name="Kuo A."/>
            <person name="Mondo S."/>
            <person name="Pangilinan J."/>
            <person name="Riley R."/>
            <person name="LaButti K."/>
            <person name="Andreopoulos B."/>
            <person name="Lipzen A."/>
            <person name="Chen C."/>
            <person name="Yan M."/>
            <person name="Daum C."/>
            <person name="Ng V."/>
            <person name="Clum A."/>
            <person name="Steindorff A."/>
            <person name="Ohm R.A."/>
            <person name="Martin F."/>
            <person name="Silar P."/>
            <person name="Natvig D.O."/>
            <person name="Lalanne C."/>
            <person name="Gautier V."/>
            <person name="Ament-Velasquez S.L."/>
            <person name="Kruys A."/>
            <person name="Hutchinson M.I."/>
            <person name="Powell A.J."/>
            <person name="Barry K."/>
            <person name="Miller A.N."/>
            <person name="Grigoriev I.V."/>
            <person name="Debuchy R."/>
            <person name="Gladieux P."/>
            <person name="Hiltunen Thoren M."/>
            <person name="Johannesson H."/>
        </authorList>
    </citation>
    <scope>NUCLEOTIDE SEQUENCE</scope>
    <source>
        <strain evidence="2">CBS 560.94</strain>
    </source>
</reference>
<dbReference type="PANTHER" id="PTHR39150:SF1">
    <property type="entry name" value="LARGE RIBOSOMAL SUBUNIT PROTEIN ML40"/>
    <property type="match status" value="1"/>
</dbReference>
<comment type="caution">
    <text evidence="2">The sequence shown here is derived from an EMBL/GenBank/DDBJ whole genome shotgun (WGS) entry which is preliminary data.</text>
</comment>
<feature type="compositionally biased region" description="Low complexity" evidence="1">
    <location>
        <begin position="15"/>
        <end position="26"/>
    </location>
</feature>
<dbReference type="RefSeq" id="XP_062677611.1">
    <property type="nucleotide sequence ID" value="XM_062830827.1"/>
</dbReference>
<name>A0AAE0J7W0_9PEZI</name>
<evidence type="ECO:0000313" key="2">
    <source>
        <dbReference type="EMBL" id="KAK3338160.1"/>
    </source>
</evidence>
<evidence type="ECO:0000256" key="1">
    <source>
        <dbReference type="SAM" id="MobiDB-lite"/>
    </source>
</evidence>
<accession>A0AAE0J7W0</accession>
<feature type="compositionally biased region" description="Basic and acidic residues" evidence="1">
    <location>
        <begin position="29"/>
        <end position="38"/>
    </location>
</feature>
<dbReference type="AlphaFoldDB" id="A0AAE0J7W0"/>
<dbReference type="PANTHER" id="PTHR39150">
    <property type="entry name" value="54S RIBOSOMAL PROTEIN L28, MITOCHONDRIAL"/>
    <property type="match status" value="1"/>
</dbReference>
<dbReference type="GO" id="GO:0003735">
    <property type="term" value="F:structural constituent of ribosome"/>
    <property type="evidence" value="ECO:0007669"/>
    <property type="project" value="InterPro"/>
</dbReference>
<dbReference type="GO" id="GO:0005739">
    <property type="term" value="C:mitochondrion"/>
    <property type="evidence" value="ECO:0007669"/>
    <property type="project" value="GOC"/>
</dbReference>
<dbReference type="GO" id="GO:0032543">
    <property type="term" value="P:mitochondrial translation"/>
    <property type="evidence" value="ECO:0007669"/>
    <property type="project" value="InterPro"/>
</dbReference>
<feature type="compositionally biased region" description="Acidic residues" evidence="1">
    <location>
        <begin position="88"/>
        <end position="97"/>
    </location>
</feature>
<feature type="compositionally biased region" description="Basic residues" evidence="1">
    <location>
        <begin position="179"/>
        <end position="198"/>
    </location>
</feature>
<feature type="region of interest" description="Disordered" evidence="1">
    <location>
        <begin position="143"/>
        <end position="213"/>
    </location>
</feature>
<protein>
    <submittedName>
        <fullName evidence="2">Uncharacterized protein</fullName>
    </submittedName>
</protein>
<proteinExistence type="predicted"/>
<dbReference type="EMBL" id="JAUEPP010000008">
    <property type="protein sequence ID" value="KAK3338160.1"/>
    <property type="molecule type" value="Genomic_DNA"/>
</dbReference>